<evidence type="ECO:0000313" key="1">
    <source>
        <dbReference type="EMBL" id="KAF2562192.1"/>
    </source>
</evidence>
<dbReference type="AlphaFoldDB" id="A0A3N6S864"/>
<reference evidence="1" key="1">
    <citation type="submission" date="2019-12" db="EMBL/GenBank/DDBJ databases">
        <title>Genome sequencing and annotation of Brassica cretica.</title>
        <authorList>
            <person name="Studholme D.J."/>
            <person name="Sarris P.F."/>
        </authorList>
    </citation>
    <scope>NUCLEOTIDE SEQUENCE</scope>
    <source>
        <strain evidence="2">PFS-001/15</strain>
        <strain evidence="1">PFS-102/07</strain>
        <tissue evidence="1">Leaf</tissue>
    </source>
</reference>
<protein>
    <submittedName>
        <fullName evidence="1">Uncharacterized protein</fullName>
    </submittedName>
</protein>
<dbReference type="EMBL" id="QGKW02000717">
    <property type="protein sequence ID" value="KAF2599787.1"/>
    <property type="molecule type" value="Genomic_DNA"/>
</dbReference>
<gene>
    <name evidence="2" type="ORF">F2Q68_00009773</name>
    <name evidence="1" type="ORF">F2Q70_00016809</name>
</gene>
<dbReference type="EMBL" id="QGKY02001250">
    <property type="protein sequence ID" value="KAF2562192.1"/>
    <property type="molecule type" value="Genomic_DNA"/>
</dbReference>
<organism evidence="1">
    <name type="scientific">Brassica cretica</name>
    <name type="common">Mustard</name>
    <dbReference type="NCBI Taxonomy" id="69181"/>
    <lineage>
        <taxon>Eukaryota</taxon>
        <taxon>Viridiplantae</taxon>
        <taxon>Streptophyta</taxon>
        <taxon>Embryophyta</taxon>
        <taxon>Tracheophyta</taxon>
        <taxon>Spermatophyta</taxon>
        <taxon>Magnoliopsida</taxon>
        <taxon>eudicotyledons</taxon>
        <taxon>Gunneridae</taxon>
        <taxon>Pentapetalae</taxon>
        <taxon>rosids</taxon>
        <taxon>malvids</taxon>
        <taxon>Brassicales</taxon>
        <taxon>Brassicaceae</taxon>
        <taxon>Brassiceae</taxon>
        <taxon>Brassica</taxon>
    </lineage>
</organism>
<comment type="caution">
    <text evidence="1">The sequence shown here is derived from an EMBL/GenBank/DDBJ whole genome shotgun (WGS) entry which is preliminary data.</text>
</comment>
<sequence>MEGSPCRKFSISWKGVGSRDQAQGSLWWGPGVPIYQGSGDLSPAWRLGERISGYFSPTHMTSGSNYEFKNLRVPNLISGPKEESTGSHIATRLQS</sequence>
<accession>A0A3N6S864</accession>
<evidence type="ECO:0000313" key="2">
    <source>
        <dbReference type="EMBL" id="KAF2599787.1"/>
    </source>
</evidence>
<dbReference type="Proteomes" id="UP000712281">
    <property type="component" value="Unassembled WGS sequence"/>
</dbReference>
<proteinExistence type="predicted"/>
<name>A0A3N6S864_BRACR</name>